<reference evidence="5 6" key="1">
    <citation type="submission" date="2017-07" db="EMBL/GenBank/DDBJ databases">
        <title>Sandarakinorhabdus cyanobacteriorum sp. nov., a novel bacterium isolated from cyanobacterial aggregates in a eutrophic lake.</title>
        <authorList>
            <person name="Cai H."/>
        </authorList>
    </citation>
    <scope>NUCLEOTIDE SEQUENCE [LARGE SCALE GENOMIC DNA]</scope>
    <source>
        <strain evidence="5 6">TH057</strain>
    </source>
</reference>
<dbReference type="InterPro" id="IPR016188">
    <property type="entry name" value="PurM-like_N"/>
</dbReference>
<dbReference type="PIRSF" id="PIRSF005303">
    <property type="entry name" value="Thiam_monoph_kin"/>
    <property type="match status" value="1"/>
</dbReference>
<feature type="binding site" evidence="2">
    <location>
        <position position="71"/>
    </location>
    <ligand>
        <name>Mg(2+)</name>
        <dbReference type="ChEBI" id="CHEBI:18420"/>
        <label>3</label>
    </ligand>
</feature>
<keyword evidence="2" id="KW-0808">Transferase</keyword>
<keyword evidence="2" id="KW-0547">Nucleotide-binding</keyword>
<comment type="function">
    <text evidence="2">Catalyzes the ATP-dependent phosphorylation of thiamine-monophosphate (TMP) to form thiamine-pyrophosphate (TPP), the active form of vitamin B1.</text>
</comment>
<feature type="binding site" evidence="2">
    <location>
        <position position="71"/>
    </location>
    <ligand>
        <name>Mg(2+)</name>
        <dbReference type="ChEBI" id="CHEBI:18420"/>
        <label>4</label>
    </ligand>
</feature>
<feature type="binding site" evidence="2">
    <location>
        <position position="204"/>
    </location>
    <ligand>
        <name>Mg(2+)</name>
        <dbReference type="ChEBI" id="CHEBI:18420"/>
        <label>3</label>
    </ligand>
</feature>
<keyword evidence="2" id="KW-0479">Metal-binding</keyword>
<dbReference type="RefSeq" id="WP_094473183.1">
    <property type="nucleotide sequence ID" value="NZ_NOXT01000096.1"/>
</dbReference>
<proteinExistence type="inferred from homology"/>
<feature type="binding site" evidence="2">
    <location>
        <position position="303"/>
    </location>
    <ligand>
        <name>substrate</name>
    </ligand>
</feature>
<evidence type="ECO:0000259" key="4">
    <source>
        <dbReference type="Pfam" id="PF02769"/>
    </source>
</evidence>
<feature type="binding site" evidence="2">
    <location>
        <position position="26"/>
    </location>
    <ligand>
        <name>Mg(2+)</name>
        <dbReference type="ChEBI" id="CHEBI:18420"/>
        <label>3</label>
    </ligand>
</feature>
<dbReference type="InterPro" id="IPR006283">
    <property type="entry name" value="ThiL-like"/>
</dbReference>
<dbReference type="SUPFAM" id="SSF55326">
    <property type="entry name" value="PurM N-terminal domain-like"/>
    <property type="match status" value="1"/>
</dbReference>
<dbReference type="GO" id="GO:0000287">
    <property type="term" value="F:magnesium ion binding"/>
    <property type="evidence" value="ECO:0007669"/>
    <property type="project" value="UniProtKB-UniRule"/>
</dbReference>
<comment type="similarity">
    <text evidence="2">Belongs to the thiamine-monophosphate kinase family.</text>
</comment>
<dbReference type="GO" id="GO:0009228">
    <property type="term" value="P:thiamine biosynthetic process"/>
    <property type="evidence" value="ECO:0007669"/>
    <property type="project" value="UniProtKB-KW"/>
</dbReference>
<feature type="binding site" evidence="2">
    <location>
        <position position="50"/>
    </location>
    <ligand>
        <name>substrate</name>
    </ligand>
</feature>
<feature type="domain" description="PurM-like N-terminal" evidence="3">
    <location>
        <begin position="25"/>
        <end position="135"/>
    </location>
</feature>
<evidence type="ECO:0000313" key="6">
    <source>
        <dbReference type="Proteomes" id="UP000216991"/>
    </source>
</evidence>
<dbReference type="Proteomes" id="UP000216991">
    <property type="component" value="Unassembled WGS sequence"/>
</dbReference>
<comment type="caution">
    <text evidence="5">The sequence shown here is derived from an EMBL/GenBank/DDBJ whole genome shotgun (WGS) entry which is preliminary data.</text>
</comment>
<dbReference type="OrthoDB" id="9802811at2"/>
<gene>
    <name evidence="2 5" type="primary">thiL</name>
    <name evidence="5" type="ORF">CHU93_05845</name>
</gene>
<feature type="binding site" evidence="2">
    <location>
        <position position="251"/>
    </location>
    <ligand>
        <name>substrate</name>
    </ligand>
</feature>
<dbReference type="SUPFAM" id="SSF56042">
    <property type="entry name" value="PurM C-terminal domain-like"/>
    <property type="match status" value="1"/>
</dbReference>
<dbReference type="CDD" id="cd02194">
    <property type="entry name" value="ThiL"/>
    <property type="match status" value="1"/>
</dbReference>
<feature type="binding site" evidence="2">
    <location>
        <position position="207"/>
    </location>
    <ligand>
        <name>Mg(2+)</name>
        <dbReference type="ChEBI" id="CHEBI:18420"/>
        <label>5</label>
    </ligand>
</feature>
<keyword evidence="1 2" id="KW-0784">Thiamine biosynthesis</keyword>
<dbReference type="InterPro" id="IPR036676">
    <property type="entry name" value="PurM-like_C_sf"/>
</dbReference>
<keyword evidence="2" id="KW-0460">Magnesium</keyword>
<organism evidence="5 6">
    <name type="scientific">Sandarakinorhabdus cyanobacteriorum</name>
    <dbReference type="NCBI Taxonomy" id="1981098"/>
    <lineage>
        <taxon>Bacteria</taxon>
        <taxon>Pseudomonadati</taxon>
        <taxon>Pseudomonadota</taxon>
        <taxon>Alphaproteobacteria</taxon>
        <taxon>Sphingomonadales</taxon>
        <taxon>Sphingosinicellaceae</taxon>
        <taxon>Sandarakinorhabdus</taxon>
    </lineage>
</organism>
<feature type="domain" description="PurM-like C-terminal" evidence="4">
    <location>
        <begin position="147"/>
        <end position="288"/>
    </location>
</feature>
<evidence type="ECO:0000313" key="5">
    <source>
        <dbReference type="EMBL" id="OYQ31014.1"/>
    </source>
</evidence>
<accession>A0A255YQP8</accession>
<dbReference type="AlphaFoldDB" id="A0A255YQP8"/>
<comment type="pathway">
    <text evidence="2">Cofactor biosynthesis; thiamine diphosphate biosynthesis; thiamine diphosphate from thiamine phosphate: step 1/1.</text>
</comment>
<feature type="binding site" evidence="2">
    <location>
        <position position="117"/>
    </location>
    <ligand>
        <name>Mg(2+)</name>
        <dbReference type="ChEBI" id="CHEBI:18420"/>
        <label>1</label>
    </ligand>
</feature>
<sequence>MAEREFIARRLAPIATSLAARGLADDAAVWTPPLGRDLVFTHDVLAAGVHYLPDDPPGDVAWKLLAVNLSDLAAMAATPAGVLLGLAGPDDAAWRDAFTAGLARALDHFGVALWGGDTVGGLAGHVLGLTAIGWVEPGKALGRAGAQPGDGLWVSGTIGDAGLGLAVAQGRAPFDKQLLNRFRRPMPRLALGQALGGIATAGMDVSDGLLIDAQRLAAASGVGLAINLDAVPLGVAATGLEDRLARVTAGDDYELLFTAPAGVDVAALAGRTPVTRIGAVVAGAGLSLNHDGKPLALPDRLGWEHG</sequence>
<name>A0A255YQP8_9SPHN</name>
<dbReference type="EMBL" id="NOXT01000096">
    <property type="protein sequence ID" value="OYQ31014.1"/>
    <property type="molecule type" value="Genomic_DNA"/>
</dbReference>
<feature type="binding site" evidence="2">
    <location>
        <position position="26"/>
    </location>
    <ligand>
        <name>Mg(2+)</name>
        <dbReference type="ChEBI" id="CHEBI:18420"/>
        <label>4</label>
    </ligand>
</feature>
<feature type="binding site" evidence="2">
    <location>
        <position position="43"/>
    </location>
    <ligand>
        <name>Mg(2+)</name>
        <dbReference type="ChEBI" id="CHEBI:18420"/>
        <label>2</label>
    </ligand>
</feature>
<keyword evidence="2 5" id="KW-0418">Kinase</keyword>
<feature type="binding site" evidence="2">
    <location>
        <position position="206"/>
    </location>
    <ligand>
        <name>ATP</name>
        <dbReference type="ChEBI" id="CHEBI:30616"/>
    </ligand>
</feature>
<feature type="binding site" evidence="2">
    <location>
        <position position="41"/>
    </location>
    <ligand>
        <name>Mg(2+)</name>
        <dbReference type="ChEBI" id="CHEBI:18420"/>
        <label>4</label>
    </ligand>
</feature>
<comment type="catalytic activity">
    <reaction evidence="2">
        <text>thiamine phosphate + ATP = thiamine diphosphate + ADP</text>
        <dbReference type="Rhea" id="RHEA:15913"/>
        <dbReference type="ChEBI" id="CHEBI:30616"/>
        <dbReference type="ChEBI" id="CHEBI:37575"/>
        <dbReference type="ChEBI" id="CHEBI:58937"/>
        <dbReference type="ChEBI" id="CHEBI:456216"/>
        <dbReference type="EC" id="2.7.4.16"/>
    </reaction>
</comment>
<dbReference type="Gene3D" id="3.30.1330.10">
    <property type="entry name" value="PurM-like, N-terminal domain"/>
    <property type="match status" value="1"/>
</dbReference>
<dbReference type="GO" id="GO:0009030">
    <property type="term" value="F:thiamine-phosphate kinase activity"/>
    <property type="evidence" value="ECO:0007669"/>
    <property type="project" value="UniProtKB-UniRule"/>
</dbReference>
<dbReference type="HAMAP" id="MF_02128">
    <property type="entry name" value="TMP_kinase"/>
    <property type="match status" value="1"/>
</dbReference>
<dbReference type="NCBIfam" id="TIGR01379">
    <property type="entry name" value="thiL"/>
    <property type="match status" value="1"/>
</dbReference>
<dbReference type="EC" id="2.7.4.16" evidence="2"/>
<keyword evidence="2" id="KW-0067">ATP-binding</keyword>
<comment type="caution">
    <text evidence="2">Lacks conserved residue(s) required for the propagation of feature annotation.</text>
</comment>
<keyword evidence="6" id="KW-1185">Reference proteome</keyword>
<feature type="binding site" evidence="2">
    <location>
        <position position="143"/>
    </location>
    <ligand>
        <name>ATP</name>
        <dbReference type="ChEBI" id="CHEBI:30616"/>
    </ligand>
</feature>
<feature type="binding site" evidence="2">
    <location>
        <begin position="116"/>
        <end position="117"/>
    </location>
    <ligand>
        <name>ATP</name>
        <dbReference type="ChEBI" id="CHEBI:30616"/>
    </ligand>
</feature>
<comment type="miscellaneous">
    <text evidence="2">Reaction mechanism of ThiL seems to utilize a direct, inline transfer of the gamma-phosphate of ATP to TMP rather than a phosphorylated enzyme intermediate.</text>
</comment>
<dbReference type="PANTHER" id="PTHR30270:SF0">
    <property type="entry name" value="THIAMINE-MONOPHOSPHATE KINASE"/>
    <property type="match status" value="1"/>
</dbReference>
<feature type="binding site" evidence="2">
    <location>
        <position position="71"/>
    </location>
    <ligand>
        <name>Mg(2+)</name>
        <dbReference type="ChEBI" id="CHEBI:18420"/>
        <label>2</label>
    </ligand>
</feature>
<dbReference type="GO" id="GO:0009229">
    <property type="term" value="P:thiamine diphosphate biosynthetic process"/>
    <property type="evidence" value="ECO:0007669"/>
    <property type="project" value="UniProtKB-UniRule"/>
</dbReference>
<evidence type="ECO:0000256" key="2">
    <source>
        <dbReference type="HAMAP-Rule" id="MF_02128"/>
    </source>
</evidence>
<evidence type="ECO:0000259" key="3">
    <source>
        <dbReference type="Pfam" id="PF00586"/>
    </source>
</evidence>
<protein>
    <recommendedName>
        <fullName evidence="2">Thiamine-monophosphate kinase</fullName>
        <shortName evidence="2">TMP kinase</shortName>
        <shortName evidence="2">Thiamine-phosphate kinase</shortName>
        <ecNumber evidence="2">2.7.4.16</ecNumber>
    </recommendedName>
</protein>
<dbReference type="Pfam" id="PF00586">
    <property type="entry name" value="AIRS"/>
    <property type="match status" value="1"/>
</dbReference>
<dbReference type="InterPro" id="IPR010918">
    <property type="entry name" value="PurM-like_C_dom"/>
</dbReference>
<dbReference type="PANTHER" id="PTHR30270">
    <property type="entry name" value="THIAMINE-MONOPHOSPHATE KINASE"/>
    <property type="match status" value="1"/>
</dbReference>
<dbReference type="Pfam" id="PF02769">
    <property type="entry name" value="AIRS_C"/>
    <property type="match status" value="1"/>
</dbReference>
<dbReference type="GO" id="GO:0005524">
    <property type="term" value="F:ATP binding"/>
    <property type="evidence" value="ECO:0007669"/>
    <property type="project" value="UniProtKB-UniRule"/>
</dbReference>
<dbReference type="Gene3D" id="3.90.650.10">
    <property type="entry name" value="PurM-like C-terminal domain"/>
    <property type="match status" value="1"/>
</dbReference>
<dbReference type="InterPro" id="IPR036921">
    <property type="entry name" value="PurM-like_N_sf"/>
</dbReference>
<dbReference type="UniPathway" id="UPA00060">
    <property type="reaction ID" value="UER00142"/>
</dbReference>
<evidence type="ECO:0000256" key="1">
    <source>
        <dbReference type="ARBA" id="ARBA00022977"/>
    </source>
</evidence>
<feature type="binding site" evidence="2">
    <location>
        <position position="43"/>
    </location>
    <ligand>
        <name>Mg(2+)</name>
        <dbReference type="ChEBI" id="CHEBI:18420"/>
        <label>1</label>
    </ligand>
</feature>